<protein>
    <submittedName>
        <fullName evidence="4">DNA-3-methyladenine glycosylase</fullName>
    </submittedName>
</protein>
<dbReference type="InterPro" id="IPR011257">
    <property type="entry name" value="DNA_glycosylase"/>
</dbReference>
<evidence type="ECO:0000313" key="5">
    <source>
        <dbReference type="Proteomes" id="UP001500928"/>
    </source>
</evidence>
<accession>A0ABP9BF97</accession>
<evidence type="ECO:0000256" key="3">
    <source>
        <dbReference type="SAM" id="MobiDB-lite"/>
    </source>
</evidence>
<keyword evidence="5" id="KW-1185">Reference proteome</keyword>
<name>A0ABP9BF97_9PSEU</name>
<dbReference type="EMBL" id="BAABHO010000026">
    <property type="protein sequence ID" value="GAA4794664.1"/>
    <property type="molecule type" value="Genomic_DNA"/>
</dbReference>
<keyword evidence="1" id="KW-0227">DNA damage</keyword>
<sequence length="325" mass="35873">MVPEVADAERSGAGPSRLTVAAPAAERTWRPDFVLDVRALLAPLRRGRGDPTFHTEVDGDGELWRATPTPEGPATLALSRRDGVVRARAWGPGAAWVVDGVPALLGAEDDDAGFVGHHPLVAETRRRMPGLRLGATRTVWDQLMPAILEQKVTGTEARRSWRELCWRFGEDAPGPTPRPMKLPPTPRRIREVPDWEWHKAGVDQSRRRAILACATVAHRLEKAAELRGEAGRALLMKVPGVGVWTAAEVAQRSWGDPDAVSVGDFHIPSTVGWALVGRKLDDDGMLEVLACYAPQRQRAVRYIEASGFRRPRFGPRFSPKDYRSY</sequence>
<evidence type="ECO:0000256" key="1">
    <source>
        <dbReference type="ARBA" id="ARBA00022763"/>
    </source>
</evidence>
<dbReference type="PANTHER" id="PTHR43003:SF6">
    <property type="entry name" value="DNA GLYCOSYLASE"/>
    <property type="match status" value="1"/>
</dbReference>
<gene>
    <name evidence="4" type="ORF">GCM10023200_33340</name>
</gene>
<proteinExistence type="predicted"/>
<feature type="region of interest" description="Disordered" evidence="3">
    <location>
        <begin position="52"/>
        <end position="71"/>
    </location>
</feature>
<evidence type="ECO:0000256" key="2">
    <source>
        <dbReference type="ARBA" id="ARBA00023204"/>
    </source>
</evidence>
<dbReference type="SUPFAM" id="SSF48150">
    <property type="entry name" value="DNA-glycosylase"/>
    <property type="match status" value="1"/>
</dbReference>
<dbReference type="Gene3D" id="1.10.340.30">
    <property type="entry name" value="Hypothetical protein, domain 2"/>
    <property type="match status" value="1"/>
</dbReference>
<keyword evidence="2" id="KW-0234">DNA repair</keyword>
<evidence type="ECO:0000313" key="4">
    <source>
        <dbReference type="EMBL" id="GAA4794664.1"/>
    </source>
</evidence>
<organism evidence="4 5">
    <name type="scientific">Actinomycetospora chlora</name>
    <dbReference type="NCBI Taxonomy" id="663608"/>
    <lineage>
        <taxon>Bacteria</taxon>
        <taxon>Bacillati</taxon>
        <taxon>Actinomycetota</taxon>
        <taxon>Actinomycetes</taxon>
        <taxon>Pseudonocardiales</taxon>
        <taxon>Pseudonocardiaceae</taxon>
        <taxon>Actinomycetospora</taxon>
    </lineage>
</organism>
<dbReference type="Proteomes" id="UP001500928">
    <property type="component" value="Unassembled WGS sequence"/>
</dbReference>
<dbReference type="PANTHER" id="PTHR43003">
    <property type="entry name" value="DNA-3-METHYLADENINE GLYCOSYLASE"/>
    <property type="match status" value="1"/>
</dbReference>
<dbReference type="InterPro" id="IPR051912">
    <property type="entry name" value="Alkylbase_DNA_Glycosylase/TA"/>
</dbReference>
<reference evidence="5" key="1">
    <citation type="journal article" date="2019" name="Int. J. Syst. Evol. Microbiol.">
        <title>The Global Catalogue of Microorganisms (GCM) 10K type strain sequencing project: providing services to taxonomists for standard genome sequencing and annotation.</title>
        <authorList>
            <consortium name="The Broad Institute Genomics Platform"/>
            <consortium name="The Broad Institute Genome Sequencing Center for Infectious Disease"/>
            <person name="Wu L."/>
            <person name="Ma J."/>
        </authorList>
    </citation>
    <scope>NUCLEOTIDE SEQUENCE [LARGE SCALE GENOMIC DNA]</scope>
    <source>
        <strain evidence="5">JCM 17979</strain>
    </source>
</reference>
<comment type="caution">
    <text evidence="4">The sequence shown here is derived from an EMBL/GenBank/DDBJ whole genome shotgun (WGS) entry which is preliminary data.</text>
</comment>